<sequence length="22" mass="2531">MSELNCPQWVIVCVVSKKVHQC</sequence>
<reference evidence="1" key="1">
    <citation type="submission" date="2014-11" db="EMBL/GenBank/DDBJ databases">
        <authorList>
            <person name="Amaro Gonzalez C."/>
        </authorList>
    </citation>
    <scope>NUCLEOTIDE SEQUENCE</scope>
</reference>
<proteinExistence type="predicted"/>
<evidence type="ECO:0000313" key="1">
    <source>
        <dbReference type="EMBL" id="JAH08288.1"/>
    </source>
</evidence>
<accession>A0A0E9PWR3</accession>
<name>A0A0E9PWR3_ANGAN</name>
<dbReference type="EMBL" id="GBXM01100289">
    <property type="protein sequence ID" value="JAH08288.1"/>
    <property type="molecule type" value="Transcribed_RNA"/>
</dbReference>
<dbReference type="AlphaFoldDB" id="A0A0E9PWR3"/>
<protein>
    <submittedName>
        <fullName evidence="1">Uncharacterized protein</fullName>
    </submittedName>
</protein>
<organism evidence="1">
    <name type="scientific">Anguilla anguilla</name>
    <name type="common">European freshwater eel</name>
    <name type="synonym">Muraena anguilla</name>
    <dbReference type="NCBI Taxonomy" id="7936"/>
    <lineage>
        <taxon>Eukaryota</taxon>
        <taxon>Metazoa</taxon>
        <taxon>Chordata</taxon>
        <taxon>Craniata</taxon>
        <taxon>Vertebrata</taxon>
        <taxon>Euteleostomi</taxon>
        <taxon>Actinopterygii</taxon>
        <taxon>Neopterygii</taxon>
        <taxon>Teleostei</taxon>
        <taxon>Anguilliformes</taxon>
        <taxon>Anguillidae</taxon>
        <taxon>Anguilla</taxon>
    </lineage>
</organism>
<reference evidence="1" key="2">
    <citation type="journal article" date="2015" name="Fish Shellfish Immunol.">
        <title>Early steps in the European eel (Anguilla anguilla)-Vibrio vulnificus interaction in the gills: Role of the RtxA13 toxin.</title>
        <authorList>
            <person name="Callol A."/>
            <person name="Pajuelo D."/>
            <person name="Ebbesson L."/>
            <person name="Teles M."/>
            <person name="MacKenzie S."/>
            <person name="Amaro C."/>
        </authorList>
    </citation>
    <scope>NUCLEOTIDE SEQUENCE</scope>
</reference>